<dbReference type="Proteomes" id="UP000287651">
    <property type="component" value="Unassembled WGS sequence"/>
</dbReference>
<evidence type="ECO:0000313" key="2">
    <source>
        <dbReference type="Proteomes" id="UP000287651"/>
    </source>
</evidence>
<comment type="caution">
    <text evidence="1">The sequence shown here is derived from an EMBL/GenBank/DDBJ whole genome shotgun (WGS) entry which is preliminary data.</text>
</comment>
<name>A0A427A9J0_ENSVE</name>
<organism evidence="1 2">
    <name type="scientific">Ensete ventricosum</name>
    <name type="common">Abyssinian banana</name>
    <name type="synonym">Musa ensete</name>
    <dbReference type="NCBI Taxonomy" id="4639"/>
    <lineage>
        <taxon>Eukaryota</taxon>
        <taxon>Viridiplantae</taxon>
        <taxon>Streptophyta</taxon>
        <taxon>Embryophyta</taxon>
        <taxon>Tracheophyta</taxon>
        <taxon>Spermatophyta</taxon>
        <taxon>Magnoliopsida</taxon>
        <taxon>Liliopsida</taxon>
        <taxon>Zingiberales</taxon>
        <taxon>Musaceae</taxon>
        <taxon>Ensete</taxon>
    </lineage>
</organism>
<evidence type="ECO:0000313" key="1">
    <source>
        <dbReference type="EMBL" id="RRT72886.1"/>
    </source>
</evidence>
<protein>
    <submittedName>
        <fullName evidence="1">Uncharacterized protein</fullName>
    </submittedName>
</protein>
<sequence>MINYDKKIITIKIGQGHVHASGQDSNDVVRNLPGVRRELTEGIESLAGWHKGVCKKKIETHRKIVMGSRKAYREYRAKDWTMRWELVGRSLGLRRRYREDH</sequence>
<gene>
    <name evidence="1" type="ORF">B296_00033328</name>
</gene>
<accession>A0A427A9J0</accession>
<dbReference type="EMBL" id="AMZH03003261">
    <property type="protein sequence ID" value="RRT72886.1"/>
    <property type="molecule type" value="Genomic_DNA"/>
</dbReference>
<reference evidence="1 2" key="1">
    <citation type="journal article" date="2014" name="Agronomy (Basel)">
        <title>A Draft Genome Sequence for Ensete ventricosum, the Drought-Tolerant Tree Against Hunger.</title>
        <authorList>
            <person name="Harrison J."/>
            <person name="Moore K.A."/>
            <person name="Paszkiewicz K."/>
            <person name="Jones T."/>
            <person name="Grant M."/>
            <person name="Ambacheew D."/>
            <person name="Muzemil S."/>
            <person name="Studholme D.J."/>
        </authorList>
    </citation>
    <scope>NUCLEOTIDE SEQUENCE [LARGE SCALE GENOMIC DNA]</scope>
</reference>
<dbReference type="AlphaFoldDB" id="A0A427A9J0"/>
<proteinExistence type="predicted"/>